<evidence type="ECO:0000313" key="8">
    <source>
        <dbReference type="EMBL" id="KAG5261583.1"/>
    </source>
</evidence>
<keyword evidence="9" id="KW-1185">Reference proteome</keyword>
<feature type="transmembrane region" description="Helical" evidence="7">
    <location>
        <begin position="78"/>
        <end position="103"/>
    </location>
</feature>
<comment type="caution">
    <text evidence="8">The sequence shown here is derived from an EMBL/GenBank/DDBJ whole genome shotgun (WGS) entry which is preliminary data.</text>
</comment>
<evidence type="ECO:0000256" key="4">
    <source>
        <dbReference type="ARBA" id="ARBA00022989"/>
    </source>
</evidence>
<comment type="similarity">
    <text evidence="2">Belongs to the TMEM255 family.</text>
</comment>
<organism evidence="8 9">
    <name type="scientific">Alosa alosa</name>
    <name type="common">allis shad</name>
    <dbReference type="NCBI Taxonomy" id="278164"/>
    <lineage>
        <taxon>Eukaryota</taxon>
        <taxon>Metazoa</taxon>
        <taxon>Chordata</taxon>
        <taxon>Craniata</taxon>
        <taxon>Vertebrata</taxon>
        <taxon>Euteleostomi</taxon>
        <taxon>Actinopterygii</taxon>
        <taxon>Neopterygii</taxon>
        <taxon>Teleostei</taxon>
        <taxon>Clupei</taxon>
        <taxon>Clupeiformes</taxon>
        <taxon>Clupeoidei</taxon>
        <taxon>Clupeidae</taxon>
        <taxon>Alosa</taxon>
    </lineage>
</organism>
<protein>
    <recommendedName>
        <fullName evidence="10">Transmembrane protein 255B</fullName>
    </recommendedName>
</protein>
<evidence type="ECO:0000256" key="1">
    <source>
        <dbReference type="ARBA" id="ARBA00004141"/>
    </source>
</evidence>
<dbReference type="GO" id="GO:0016020">
    <property type="term" value="C:membrane"/>
    <property type="evidence" value="ECO:0007669"/>
    <property type="project" value="UniProtKB-SubCell"/>
</dbReference>
<dbReference type="Pfam" id="PF14967">
    <property type="entry name" value="FAM70"/>
    <property type="match status" value="1"/>
</dbReference>
<name>A0AAV6FFL6_9TELE</name>
<dbReference type="Proteomes" id="UP000823561">
    <property type="component" value="Chromosome 23"/>
</dbReference>
<feature type="region of interest" description="Disordered" evidence="6">
    <location>
        <begin position="166"/>
        <end position="211"/>
    </location>
</feature>
<keyword evidence="5 7" id="KW-0472">Membrane</keyword>
<evidence type="ECO:0000256" key="2">
    <source>
        <dbReference type="ARBA" id="ARBA00007903"/>
    </source>
</evidence>
<dbReference type="AlphaFoldDB" id="A0AAV6FFL6"/>
<evidence type="ECO:0000256" key="3">
    <source>
        <dbReference type="ARBA" id="ARBA00022692"/>
    </source>
</evidence>
<evidence type="ECO:0000256" key="7">
    <source>
        <dbReference type="SAM" id="Phobius"/>
    </source>
</evidence>
<evidence type="ECO:0000256" key="5">
    <source>
        <dbReference type="ARBA" id="ARBA00023136"/>
    </source>
</evidence>
<reference evidence="8" key="1">
    <citation type="submission" date="2020-10" db="EMBL/GenBank/DDBJ databases">
        <title>Chromosome-scale genome assembly of the Allis shad, Alosa alosa.</title>
        <authorList>
            <person name="Margot Z."/>
            <person name="Christophe K."/>
            <person name="Cabau C."/>
            <person name="Louis A."/>
            <person name="Berthelot C."/>
            <person name="Parey E."/>
            <person name="Roest Crollius H."/>
            <person name="Montfort J."/>
            <person name="Robinson-Rechavi M."/>
            <person name="Bucao C."/>
            <person name="Bouchez O."/>
            <person name="Gislard M."/>
            <person name="Lluch J."/>
            <person name="Milhes M."/>
            <person name="Lampietro C."/>
            <person name="Lopez Roques C."/>
            <person name="Donnadieu C."/>
            <person name="Braasch I."/>
            <person name="Desvignes T."/>
            <person name="Postlethwait J."/>
            <person name="Bobe J."/>
            <person name="Guiguen Y."/>
        </authorList>
    </citation>
    <scope>NUCLEOTIDE SEQUENCE</scope>
    <source>
        <strain evidence="8">M-15738</strain>
        <tissue evidence="8">Blood</tissue>
    </source>
</reference>
<keyword evidence="3 7" id="KW-0812">Transmembrane</keyword>
<gene>
    <name evidence="8" type="ORF">AALO_G00286010</name>
</gene>
<feature type="compositionally biased region" description="Polar residues" evidence="6">
    <location>
        <begin position="166"/>
        <end position="175"/>
    </location>
</feature>
<dbReference type="PANTHER" id="PTHR33721:SF3">
    <property type="entry name" value="TRANSMEMBRANE PROTEIN 255B"/>
    <property type="match status" value="1"/>
</dbReference>
<evidence type="ECO:0008006" key="10">
    <source>
        <dbReference type="Google" id="ProtNLM"/>
    </source>
</evidence>
<dbReference type="InterPro" id="IPR028014">
    <property type="entry name" value="TMEM255"/>
</dbReference>
<accession>A0AAV6FFL6</accession>
<comment type="subcellular location">
    <subcellularLocation>
        <location evidence="1">Membrane</location>
        <topology evidence="1">Multi-pass membrane protein</topology>
    </subcellularLocation>
</comment>
<sequence>MQGRCLFYSSGVGHVYGNYYGGTEVTCQSYNKRCELRVKANSCYCCDLYNCESSDYQERYYEFMGVRGCWDVIHLHRLLWASVVLNVTGIFLGITTAAILGGFKNLSPDPPQASLTPNPPPPLAPPHMLYNPTQHLMTYPRFCPPGQALPVYPNYSIPMQHQNGCLHPANSTVPQPHSEDSTAPLEETQLHDQNPSYPPNPSTASQADASGYMLTPNAPALYAQPCGMFEKPPPYAC</sequence>
<evidence type="ECO:0000256" key="6">
    <source>
        <dbReference type="SAM" id="MobiDB-lite"/>
    </source>
</evidence>
<proteinExistence type="inferred from homology"/>
<evidence type="ECO:0000313" key="9">
    <source>
        <dbReference type="Proteomes" id="UP000823561"/>
    </source>
</evidence>
<dbReference type="PANTHER" id="PTHR33721">
    <property type="entry name" value="TRANSMEMBRANE PROTEIN 255B-LIKE"/>
    <property type="match status" value="1"/>
</dbReference>
<keyword evidence="4 7" id="KW-1133">Transmembrane helix</keyword>
<dbReference type="EMBL" id="JADWDJ010000023">
    <property type="protein sequence ID" value="KAG5261583.1"/>
    <property type="molecule type" value="Genomic_DNA"/>
</dbReference>